<dbReference type="EMBL" id="BAOP01000029">
    <property type="protein sequence ID" value="GAC81105.1"/>
    <property type="molecule type" value="Genomic_DNA"/>
</dbReference>
<dbReference type="OrthoDB" id="4381783at2"/>
<gene>
    <name evidence="1" type="ORF">GM1_029_00070</name>
</gene>
<accession>M3UMH6</accession>
<keyword evidence="2" id="KW-1185">Reference proteome</keyword>
<dbReference type="AlphaFoldDB" id="M3UMH6"/>
<dbReference type="RefSeq" id="WP_008380618.1">
    <property type="nucleotide sequence ID" value="NZ_BAOP01000029.1"/>
</dbReference>
<evidence type="ECO:0000313" key="1">
    <source>
        <dbReference type="EMBL" id="GAC81105.1"/>
    </source>
</evidence>
<organism evidence="1 2">
    <name type="scientific">Gordonia malaquae NBRC 108250</name>
    <dbReference type="NCBI Taxonomy" id="1223542"/>
    <lineage>
        <taxon>Bacteria</taxon>
        <taxon>Bacillati</taxon>
        <taxon>Actinomycetota</taxon>
        <taxon>Actinomycetes</taxon>
        <taxon>Mycobacteriales</taxon>
        <taxon>Gordoniaceae</taxon>
        <taxon>Gordonia</taxon>
    </lineage>
</organism>
<name>M3UMH6_GORML</name>
<dbReference type="STRING" id="410332.SAMN04488550_1122"/>
<sequence length="97" mass="9907">MSKFGITPGQIAQIAADWRVGGETLSEERLVPPTGSGTSRLVAACAEFCSAASKATTADAHRLTALGDALARFDALTEESDRASAAALDTASRGGPR</sequence>
<comment type="caution">
    <text evidence="1">The sequence shown here is derived from an EMBL/GenBank/DDBJ whole genome shotgun (WGS) entry which is preliminary data.</text>
</comment>
<dbReference type="Proteomes" id="UP000035009">
    <property type="component" value="Unassembled WGS sequence"/>
</dbReference>
<reference evidence="1 2" key="1">
    <citation type="submission" date="2013-02" db="EMBL/GenBank/DDBJ databases">
        <title>Whole genome shotgun sequence of Gordonia malaquae NBRC 108250.</title>
        <authorList>
            <person name="Yoshida I."/>
            <person name="Hosoyama A."/>
            <person name="Tsuchikane K."/>
            <person name="Ando Y."/>
            <person name="Baba S."/>
            <person name="Ohji S."/>
            <person name="Hamada M."/>
            <person name="Tamura T."/>
            <person name="Yamazoe A."/>
            <person name="Yamazaki S."/>
            <person name="Fujita N."/>
        </authorList>
    </citation>
    <scope>NUCLEOTIDE SEQUENCE [LARGE SCALE GENOMIC DNA]</scope>
    <source>
        <strain evidence="1 2">NBRC 108250</strain>
    </source>
</reference>
<protein>
    <submittedName>
        <fullName evidence="1">Uncharacterized protein</fullName>
    </submittedName>
</protein>
<proteinExistence type="predicted"/>
<evidence type="ECO:0000313" key="2">
    <source>
        <dbReference type="Proteomes" id="UP000035009"/>
    </source>
</evidence>